<name>A0ABC8JFS1_ERUVS</name>
<gene>
    <name evidence="2" type="ORF">ERUC_LOCUS10670</name>
</gene>
<organism evidence="2 3">
    <name type="scientific">Eruca vesicaria subsp. sativa</name>
    <name type="common">Garden rocket</name>
    <name type="synonym">Eruca sativa</name>
    <dbReference type="NCBI Taxonomy" id="29727"/>
    <lineage>
        <taxon>Eukaryota</taxon>
        <taxon>Viridiplantae</taxon>
        <taxon>Streptophyta</taxon>
        <taxon>Embryophyta</taxon>
        <taxon>Tracheophyta</taxon>
        <taxon>Spermatophyta</taxon>
        <taxon>Magnoliopsida</taxon>
        <taxon>eudicotyledons</taxon>
        <taxon>Gunneridae</taxon>
        <taxon>Pentapetalae</taxon>
        <taxon>rosids</taxon>
        <taxon>malvids</taxon>
        <taxon>Brassicales</taxon>
        <taxon>Brassicaceae</taxon>
        <taxon>Brassiceae</taxon>
        <taxon>Eruca</taxon>
    </lineage>
</organism>
<evidence type="ECO:0000256" key="1">
    <source>
        <dbReference type="SAM" id="MobiDB-lite"/>
    </source>
</evidence>
<feature type="compositionally biased region" description="Basic and acidic residues" evidence="1">
    <location>
        <begin position="73"/>
        <end position="82"/>
    </location>
</feature>
<sequence length="82" mass="9226">MHLTTFTLLSLAREQFMVYCGAMLHRDGLGTDTWPGRETNVGMDAVIHEPAQLHEPSYSPTEPLRRGANAKSLARDCQELKR</sequence>
<evidence type="ECO:0000313" key="2">
    <source>
        <dbReference type="EMBL" id="CAH8326496.1"/>
    </source>
</evidence>
<dbReference type="EMBL" id="CAKOAT010105154">
    <property type="protein sequence ID" value="CAH8326496.1"/>
    <property type="molecule type" value="Genomic_DNA"/>
</dbReference>
<keyword evidence="3" id="KW-1185">Reference proteome</keyword>
<feature type="region of interest" description="Disordered" evidence="1">
    <location>
        <begin position="53"/>
        <end position="82"/>
    </location>
</feature>
<protein>
    <submittedName>
        <fullName evidence="2">Uncharacterized protein</fullName>
    </submittedName>
</protein>
<dbReference type="Proteomes" id="UP001642260">
    <property type="component" value="Unassembled WGS sequence"/>
</dbReference>
<comment type="caution">
    <text evidence="2">The sequence shown here is derived from an EMBL/GenBank/DDBJ whole genome shotgun (WGS) entry which is preliminary data.</text>
</comment>
<accession>A0ABC8JFS1</accession>
<dbReference type="AlphaFoldDB" id="A0ABC8JFS1"/>
<proteinExistence type="predicted"/>
<evidence type="ECO:0000313" key="3">
    <source>
        <dbReference type="Proteomes" id="UP001642260"/>
    </source>
</evidence>
<reference evidence="2 3" key="1">
    <citation type="submission" date="2022-03" db="EMBL/GenBank/DDBJ databases">
        <authorList>
            <person name="Macdonald S."/>
            <person name="Ahmed S."/>
            <person name="Newling K."/>
        </authorList>
    </citation>
    <scope>NUCLEOTIDE SEQUENCE [LARGE SCALE GENOMIC DNA]</scope>
</reference>